<comment type="caution">
    <text evidence="6">The sequence shown here is derived from an EMBL/GenBank/DDBJ whole genome shotgun (WGS) entry which is preliminary data.</text>
</comment>
<evidence type="ECO:0000259" key="5">
    <source>
        <dbReference type="Pfam" id="PF14543"/>
    </source>
</evidence>
<accession>A0A835BGH0</accession>
<dbReference type="InterPro" id="IPR051708">
    <property type="entry name" value="Plant_Aspart_Prot_A1"/>
</dbReference>
<name>A0A835BGH0_9POAL</name>
<dbReference type="SUPFAM" id="SSF50630">
    <property type="entry name" value="Acid proteases"/>
    <property type="match status" value="1"/>
</dbReference>
<dbReference type="Pfam" id="PF14541">
    <property type="entry name" value="TAXi_C"/>
    <property type="match status" value="1"/>
</dbReference>
<evidence type="ECO:0000256" key="2">
    <source>
        <dbReference type="ARBA" id="ARBA00022670"/>
    </source>
</evidence>
<dbReference type="InterPro" id="IPR032861">
    <property type="entry name" value="TAXi_N"/>
</dbReference>
<dbReference type="Gene3D" id="2.40.70.10">
    <property type="entry name" value="Acid Proteases"/>
    <property type="match status" value="2"/>
</dbReference>
<keyword evidence="7" id="KW-1185">Reference proteome</keyword>
<keyword evidence="3" id="KW-0378">Hydrolase</keyword>
<evidence type="ECO:0000313" key="6">
    <source>
        <dbReference type="EMBL" id="KAF8697134.1"/>
    </source>
</evidence>
<dbReference type="Proteomes" id="UP000636709">
    <property type="component" value="Unassembled WGS sequence"/>
</dbReference>
<dbReference type="OrthoDB" id="1072226at2759"/>
<evidence type="ECO:0000313" key="7">
    <source>
        <dbReference type="Proteomes" id="UP000636709"/>
    </source>
</evidence>
<proteinExistence type="inferred from homology"/>
<reference evidence="6" key="1">
    <citation type="submission" date="2020-07" db="EMBL/GenBank/DDBJ databases">
        <title>Genome sequence and genetic diversity analysis of an under-domesticated orphan crop, white fonio (Digitaria exilis).</title>
        <authorList>
            <person name="Bennetzen J.L."/>
            <person name="Chen S."/>
            <person name="Ma X."/>
            <person name="Wang X."/>
            <person name="Yssel A.E.J."/>
            <person name="Chaluvadi S.R."/>
            <person name="Johnson M."/>
            <person name="Gangashetty P."/>
            <person name="Hamidou F."/>
            <person name="Sanogo M.D."/>
            <person name="Zwaenepoel A."/>
            <person name="Wallace J."/>
            <person name="Van De Peer Y."/>
            <person name="Van Deynze A."/>
        </authorList>
    </citation>
    <scope>NUCLEOTIDE SEQUENCE</scope>
    <source>
        <tissue evidence="6">Leaves</tissue>
    </source>
</reference>
<feature type="domain" description="Xylanase inhibitor C-terminal" evidence="4">
    <location>
        <begin position="140"/>
        <end position="215"/>
    </location>
</feature>
<dbReference type="EMBL" id="JACEFO010001877">
    <property type="protein sequence ID" value="KAF8697134.1"/>
    <property type="molecule type" value="Genomic_DNA"/>
</dbReference>
<gene>
    <name evidence="6" type="ORF">HU200_036128</name>
</gene>
<dbReference type="GO" id="GO:0005576">
    <property type="term" value="C:extracellular region"/>
    <property type="evidence" value="ECO:0007669"/>
    <property type="project" value="TreeGrafter"/>
</dbReference>
<protein>
    <recommendedName>
        <fullName evidence="8">Peptidase A1 domain-containing protein</fullName>
    </recommendedName>
</protein>
<dbReference type="InterPro" id="IPR021109">
    <property type="entry name" value="Peptidase_aspartic_dom_sf"/>
</dbReference>
<dbReference type="GO" id="GO:0008233">
    <property type="term" value="F:peptidase activity"/>
    <property type="evidence" value="ECO:0007669"/>
    <property type="project" value="UniProtKB-KW"/>
</dbReference>
<dbReference type="PANTHER" id="PTHR47967:SF117">
    <property type="entry name" value="PEPTIDASE A1 DOMAIN-CONTAINING PROTEIN"/>
    <property type="match status" value="1"/>
</dbReference>
<organism evidence="6 7">
    <name type="scientific">Digitaria exilis</name>
    <dbReference type="NCBI Taxonomy" id="1010633"/>
    <lineage>
        <taxon>Eukaryota</taxon>
        <taxon>Viridiplantae</taxon>
        <taxon>Streptophyta</taxon>
        <taxon>Embryophyta</taxon>
        <taxon>Tracheophyta</taxon>
        <taxon>Spermatophyta</taxon>
        <taxon>Magnoliopsida</taxon>
        <taxon>Liliopsida</taxon>
        <taxon>Poales</taxon>
        <taxon>Poaceae</taxon>
        <taxon>PACMAD clade</taxon>
        <taxon>Panicoideae</taxon>
        <taxon>Panicodae</taxon>
        <taxon>Paniceae</taxon>
        <taxon>Anthephorinae</taxon>
        <taxon>Digitaria</taxon>
    </lineage>
</organism>
<dbReference type="Pfam" id="PF14543">
    <property type="entry name" value="TAXi_N"/>
    <property type="match status" value="1"/>
</dbReference>
<evidence type="ECO:0000259" key="4">
    <source>
        <dbReference type="Pfam" id="PF14541"/>
    </source>
</evidence>
<evidence type="ECO:0008006" key="8">
    <source>
        <dbReference type="Google" id="ProtNLM"/>
    </source>
</evidence>
<evidence type="ECO:0000256" key="3">
    <source>
        <dbReference type="ARBA" id="ARBA00022801"/>
    </source>
</evidence>
<dbReference type="PANTHER" id="PTHR47967">
    <property type="entry name" value="OS07G0603500 PROTEIN-RELATED"/>
    <property type="match status" value="1"/>
</dbReference>
<keyword evidence="2" id="KW-0645">Protease</keyword>
<feature type="domain" description="Xylanase inhibitor N-terminal" evidence="5">
    <location>
        <begin position="2"/>
        <end position="103"/>
    </location>
</feature>
<dbReference type="GO" id="GO:0006508">
    <property type="term" value="P:proteolysis"/>
    <property type="evidence" value="ECO:0007669"/>
    <property type="project" value="UniProtKB-KW"/>
</dbReference>
<sequence>MRSPTYRPVAGSDKICTPEHGMEPAGVRCAFHVAGPGGLSVHGYVAREHIVHLETNRISPNFVLGCAHSTENFQSEGEYVGIATFSQAPTSLAMQLAARGLTRGTVIDLGTSVTVMAQLKEHEAERVEQRRYGLGVRVTKVVKGHLPSMSFHFADEEEATLIVSPEQLFLMIDDEHVGQMTCLAIVPGRRTVIGALQQLDTHFVFDLKDSKILFAPELCIKDTYPDV</sequence>
<dbReference type="InterPro" id="IPR032799">
    <property type="entry name" value="TAXi_C"/>
</dbReference>
<comment type="similarity">
    <text evidence="1">Belongs to the peptidase A1 family.</text>
</comment>
<dbReference type="AlphaFoldDB" id="A0A835BGH0"/>
<evidence type="ECO:0000256" key="1">
    <source>
        <dbReference type="ARBA" id="ARBA00007447"/>
    </source>
</evidence>